<comment type="caution">
    <text evidence="5">The sequence shown here is derived from an EMBL/GenBank/DDBJ whole genome shotgun (WGS) entry which is preliminary data.</text>
</comment>
<dbReference type="STRING" id="887898.HMPREF0551_0738"/>
<dbReference type="InterPro" id="IPR038352">
    <property type="entry name" value="Imelysin_sf"/>
</dbReference>
<gene>
    <name evidence="5" type="ORF">HMPREF0551_0738</name>
</gene>
<dbReference type="Pfam" id="PF09375">
    <property type="entry name" value="Peptidase_M75"/>
    <property type="match status" value="1"/>
</dbReference>
<dbReference type="HOGENOM" id="CLU_050342_0_1_4"/>
<proteinExistence type="inferred from homology"/>
<dbReference type="InterPro" id="IPR050894">
    <property type="entry name" value="EfeM/EfeO_iron_uptake"/>
</dbReference>
<dbReference type="eggNOG" id="COG2822">
    <property type="taxonomic scope" value="Bacteria"/>
</dbReference>
<dbReference type="GO" id="GO:0030313">
    <property type="term" value="C:cell envelope"/>
    <property type="evidence" value="ECO:0007669"/>
    <property type="project" value="UniProtKB-SubCell"/>
</dbReference>
<organism evidence="5 6">
    <name type="scientific">Lautropia mirabilis ATCC 51599</name>
    <dbReference type="NCBI Taxonomy" id="887898"/>
    <lineage>
        <taxon>Bacteria</taxon>
        <taxon>Pseudomonadati</taxon>
        <taxon>Pseudomonadota</taxon>
        <taxon>Betaproteobacteria</taxon>
        <taxon>Burkholderiales</taxon>
        <taxon>Burkholderiaceae</taxon>
        <taxon>Lautropia</taxon>
    </lineage>
</organism>
<dbReference type="NCBIfam" id="NF041757">
    <property type="entry name" value="EfeO"/>
    <property type="match status" value="1"/>
</dbReference>
<reference evidence="5 6" key="1">
    <citation type="submission" date="2010-12" db="EMBL/GenBank/DDBJ databases">
        <authorList>
            <person name="Muzny D."/>
            <person name="Qin X."/>
            <person name="Deng J."/>
            <person name="Jiang H."/>
            <person name="Liu Y."/>
            <person name="Qu J."/>
            <person name="Song X.-Z."/>
            <person name="Zhang L."/>
            <person name="Thornton R."/>
            <person name="Coyle M."/>
            <person name="Francisco L."/>
            <person name="Jackson L."/>
            <person name="Javaid M."/>
            <person name="Korchina V."/>
            <person name="Kovar C."/>
            <person name="Mata R."/>
            <person name="Mathew T."/>
            <person name="Ngo R."/>
            <person name="Nguyen L."/>
            <person name="Nguyen N."/>
            <person name="Okwuonu G."/>
            <person name="Ongeri F."/>
            <person name="Pham C."/>
            <person name="Simmons D."/>
            <person name="Wilczek-Boney K."/>
            <person name="Hale W."/>
            <person name="Jakkamsetti A."/>
            <person name="Pham P."/>
            <person name="Ruth R."/>
            <person name="San Lucas F."/>
            <person name="Warren J."/>
            <person name="Zhang J."/>
            <person name="Zhao Z."/>
            <person name="Zhou C."/>
            <person name="Zhu D."/>
            <person name="Lee S."/>
            <person name="Bess C."/>
            <person name="Blankenburg K."/>
            <person name="Forbes L."/>
            <person name="Fu Q."/>
            <person name="Gubbala S."/>
            <person name="Hirani K."/>
            <person name="Jayaseelan J.C."/>
            <person name="Lara F."/>
            <person name="Munidasa M."/>
            <person name="Palculict T."/>
            <person name="Patil S."/>
            <person name="Pu L.-L."/>
            <person name="Saada N."/>
            <person name="Tang L."/>
            <person name="Weissenberger G."/>
            <person name="Zhu Y."/>
            <person name="Hemphill L."/>
            <person name="Shang Y."/>
            <person name="Youmans B."/>
            <person name="Ayvaz T."/>
            <person name="Ross M."/>
            <person name="Santibanez J."/>
            <person name="Aqrawi P."/>
            <person name="Gross S."/>
            <person name="Joshi V."/>
            <person name="Fowler G."/>
            <person name="Nazareth L."/>
            <person name="Reid J."/>
            <person name="Worley K."/>
            <person name="Petrosino J."/>
            <person name="Highlander S."/>
            <person name="Gibbs R."/>
        </authorList>
    </citation>
    <scope>NUCLEOTIDE SEQUENCE [LARGE SCALE GENOMIC DNA]</scope>
    <source>
        <strain evidence="5 6">ATCC 51599</strain>
    </source>
</reference>
<dbReference type="InterPro" id="IPR053377">
    <property type="entry name" value="Iron_uptake_EfeM/EfeO"/>
</dbReference>
<dbReference type="EMBL" id="AEQP01000003">
    <property type="protein sequence ID" value="EFV95250.1"/>
    <property type="molecule type" value="Genomic_DNA"/>
</dbReference>
<accession>E7RW75</accession>
<dbReference type="CDD" id="cd14656">
    <property type="entry name" value="Imelysin-like_EfeO"/>
    <property type="match status" value="1"/>
</dbReference>
<dbReference type="Proteomes" id="UP000011021">
    <property type="component" value="Unassembled WGS sequence"/>
</dbReference>
<evidence type="ECO:0000259" key="4">
    <source>
        <dbReference type="Pfam" id="PF09375"/>
    </source>
</evidence>
<evidence type="ECO:0000256" key="2">
    <source>
        <dbReference type="ARBA" id="ARBA00005989"/>
    </source>
</evidence>
<name>E7RW75_9BURK</name>
<dbReference type="AlphaFoldDB" id="E7RW75"/>
<keyword evidence="6" id="KW-1185">Reference proteome</keyword>
<evidence type="ECO:0000313" key="6">
    <source>
        <dbReference type="Proteomes" id="UP000011021"/>
    </source>
</evidence>
<evidence type="ECO:0000256" key="3">
    <source>
        <dbReference type="ARBA" id="ARBA00022729"/>
    </source>
</evidence>
<comment type="subcellular location">
    <subcellularLocation>
        <location evidence="1">Cell envelope</location>
    </subcellularLocation>
</comment>
<protein>
    <submittedName>
        <fullName evidence="5">Imelysin</fullName>
    </submittedName>
</protein>
<dbReference type="NCBIfam" id="NF007697">
    <property type="entry name" value="PRK10378.1"/>
    <property type="match status" value="1"/>
</dbReference>
<comment type="similarity">
    <text evidence="2">Belongs to the EfeM/EfeO family.</text>
</comment>
<keyword evidence="3" id="KW-0732">Signal</keyword>
<sequence>MATLQNPFCFLFSFHSLSTPEEHTDMTLRRRIISVLVAHAAAFGAISAQAAVEPSELVGPIAEYKLFVDKNVSALVKDTKAFVAAVKAGQIEKAKKLFAPVRTHYERVEPVAELFSDIDVAIDSRADDHEKREEDPGFGGFHRIEYALWHQKDTKGVVKYAEKLQADVEELHKRLTDLTFPPEKVVGGAAVLMEEVAATKISGEEDRYSHTDLWDFQANFEGAYKIVELFKPLIAREDKAFLDKTEKNFETVFNTLKKYRTKDGGFVTYDKLTEGDRKILSARVNTLAEDLSKLRGMFGLN</sequence>
<feature type="domain" description="Imelysin-like" evidence="4">
    <location>
        <begin position="61"/>
        <end position="293"/>
    </location>
</feature>
<evidence type="ECO:0000256" key="1">
    <source>
        <dbReference type="ARBA" id="ARBA00004196"/>
    </source>
</evidence>
<dbReference type="InterPro" id="IPR034981">
    <property type="entry name" value="Imelysin-like_EfeO/Algp7"/>
</dbReference>
<evidence type="ECO:0000313" key="5">
    <source>
        <dbReference type="EMBL" id="EFV95250.1"/>
    </source>
</evidence>
<dbReference type="Gene3D" id="1.20.1420.20">
    <property type="entry name" value="M75 peptidase, HXXE motif"/>
    <property type="match status" value="1"/>
</dbReference>
<dbReference type="InterPro" id="IPR018976">
    <property type="entry name" value="Imelysin-like"/>
</dbReference>
<dbReference type="PANTHER" id="PTHR39192:SF1">
    <property type="entry name" value="IRON UPTAKE SYSTEM COMPONENT EFEO"/>
    <property type="match status" value="1"/>
</dbReference>
<dbReference type="PANTHER" id="PTHR39192">
    <property type="entry name" value="IRON UPTAKE SYSTEM COMPONENT EFEO"/>
    <property type="match status" value="1"/>
</dbReference>